<comment type="catalytic activity">
    <reaction evidence="1">
        <text>ATP + protein L-histidine = ADP + protein N-phospho-L-histidine.</text>
        <dbReference type="EC" id="2.7.13.3"/>
    </reaction>
</comment>
<dbReference type="SUPFAM" id="SSF55874">
    <property type="entry name" value="ATPase domain of HSP90 chaperone/DNA topoisomerase II/histidine kinase"/>
    <property type="match status" value="1"/>
</dbReference>
<dbReference type="InterPro" id="IPR001789">
    <property type="entry name" value="Sig_transdc_resp-reg_receiver"/>
</dbReference>
<dbReference type="Pfam" id="PF02518">
    <property type="entry name" value="HATPase_c"/>
    <property type="match status" value="1"/>
</dbReference>
<dbReference type="PROSITE" id="PS50109">
    <property type="entry name" value="HIS_KIN"/>
    <property type="match status" value="1"/>
</dbReference>
<dbReference type="CDD" id="cd17574">
    <property type="entry name" value="REC_OmpR"/>
    <property type="match status" value="1"/>
</dbReference>
<dbReference type="Pfam" id="PF00512">
    <property type="entry name" value="HisKA"/>
    <property type="match status" value="1"/>
</dbReference>
<evidence type="ECO:0000259" key="13">
    <source>
        <dbReference type="PROSITE" id="PS50110"/>
    </source>
</evidence>
<dbReference type="CDD" id="cd00075">
    <property type="entry name" value="HATPase"/>
    <property type="match status" value="1"/>
</dbReference>
<evidence type="ECO:0000256" key="5">
    <source>
        <dbReference type="ARBA" id="ARBA00022777"/>
    </source>
</evidence>
<keyword evidence="8" id="KW-0804">Transcription</keyword>
<comment type="caution">
    <text evidence="14">The sequence shown here is derived from an EMBL/GenBank/DDBJ whole genome shotgun (WGS) entry which is preliminary data.</text>
</comment>
<dbReference type="InterPro" id="IPR003594">
    <property type="entry name" value="HATPase_dom"/>
</dbReference>
<dbReference type="InterPro" id="IPR011123">
    <property type="entry name" value="Y_Y_Y"/>
</dbReference>
<feature type="domain" description="Histidine kinase" evidence="12">
    <location>
        <begin position="868"/>
        <end position="1088"/>
    </location>
</feature>
<feature type="region of interest" description="Disordered" evidence="10">
    <location>
        <begin position="1101"/>
        <end position="1125"/>
    </location>
</feature>
<dbReference type="InterPro" id="IPR011006">
    <property type="entry name" value="CheY-like_superfamily"/>
</dbReference>
<gene>
    <name evidence="14" type="ORF">OM074_19985</name>
</gene>
<dbReference type="RefSeq" id="WP_301202412.1">
    <property type="nucleotide sequence ID" value="NZ_JAPDPI010000069.1"/>
</dbReference>
<dbReference type="GO" id="GO:0043565">
    <property type="term" value="F:sequence-specific DNA binding"/>
    <property type="evidence" value="ECO:0007669"/>
    <property type="project" value="InterPro"/>
</dbReference>
<dbReference type="Gene3D" id="1.10.10.60">
    <property type="entry name" value="Homeodomain-like"/>
    <property type="match status" value="2"/>
</dbReference>
<evidence type="ECO:0000259" key="12">
    <source>
        <dbReference type="PROSITE" id="PS50109"/>
    </source>
</evidence>
<name>A0AAE3MI63_9BACT</name>
<keyword evidence="3 9" id="KW-0597">Phosphoprotein</keyword>
<sequence>MHRYILLFYFLIASISFQAQKILNFEKLSIEDGLSSSRANAIIQDSKGYIWIGTWNGLNRYDGYTFKTYIPDYKDSTTLTNREVVALIEDSHENIWIGTTSGLSCLNPRNDKITSYNFKNRIISLLEGSDGNIWIGTWGGGLHILNVKTGQFERHFHNDIISDISEDDEHNIWLATYNGLIKYDPKSNSHTRYLYDPTRPDNCLSNNTTTQVKISPDGAIWVGTWGGGLNKLTFNQDTKEYDFHRYKKSNKPYSLCSDVVYKLYVDRFSNIWCGSWDAGISLLEPEEQKTAPAKAKFHSFQHTVSTPESISGNNISALFVDRSGLLWVGATKINRTSVVKNGINTIITKSLENGSYNYRSVASIAQYENNLWVGTASELKLYKKDNDQFQFVKDINDLSYIHNGYYYSSTSVLDITKNSHGLWIATDDAGVILFPGNNAITQTKPSFKYFNSDTPTKIPGNKVNCISVSKNNPDMIWVGTMHSGFASLLYQDNKASTTIIKKGDSEKDLSDNSIRAILEDKNGMVWIGTQNGLNCYNPQTQTITKFFHSFHDSLSINDNVINKIFEDSNGNLWIGSNSGINKKIEIKLPNGDIKIAFKNFPTSQRIGNGIITNIFEDNNGFLWIKPYQGIVRFDPHNERIIKDYLTKDFQYLSIERNSTFKSKNGTIFLGGTKGLIYFHPDSLMQNSYPPKPCITDFLVFNTSIHNQSYPFNNDSLNLLIQYKNKLDLSYQDKAISFVFSAMDYKDPGKNTYAYLLEGYDKVWNNIGSRNSATYTNIPPGDYTFHIKAANSDGVWCTQPTSINIHISSPWWKTIWAYILYGIVFIATLYFFKEYSIIQIKEKTRIMLKTVKIEKENKLNELKTLFFTDITHEFRTPLTLIQGPAEELISQNEDSPQVVSQAKLILKSTNKLLRLVNQLMDFRKIDRGKMELFLQQCNVTMLLNDLFESFNKVSQSRSIDFEIVTDDPQINIYADTDKIERILDNLVSNAFKYTDDGGKIRVYANLSEVDSLGTCLVLEVEDNGIGISTDNHEKVFERFFQTHQKATHSTGGIGLYLSKTFADQHGGYIELLSELGKGSVFKVVIPANLNMLNSKNFNTETESELQQTTTASIPGEVQPKTSGRNIKHDNETHYKVLVVEDNSDLNEFIINGLSDEFEATGVYNGKEGYEIAKSMNPDIIITDVMMPELNGFDFCKLLRNDVATSHIPVIFLTAKTLIEHELQGLKLGAVDYIFKPFNLQSLKLRIHNALKSRIEIQSKLRKDLLLEPDKIELPSLDEKLIKDAVDAVNKHLDDPTFDVEKFSEVIGLSANQAYRKIKSLTGQTVKEFIRNQRLKTAAAMLIQNKRSISEVIYMVGFSSPSYFSRCFKEFYNCTPKEYIANNGTLPED</sequence>
<dbReference type="SUPFAM" id="SSF63829">
    <property type="entry name" value="Calcium-dependent phosphotriesterase"/>
    <property type="match status" value="3"/>
</dbReference>
<dbReference type="FunFam" id="3.30.565.10:FF:000006">
    <property type="entry name" value="Sensor histidine kinase WalK"/>
    <property type="match status" value="1"/>
</dbReference>
<dbReference type="InterPro" id="IPR015943">
    <property type="entry name" value="WD40/YVTN_repeat-like_dom_sf"/>
</dbReference>
<evidence type="ECO:0000256" key="1">
    <source>
        <dbReference type="ARBA" id="ARBA00000085"/>
    </source>
</evidence>
<dbReference type="PANTHER" id="PTHR43547">
    <property type="entry name" value="TWO-COMPONENT HISTIDINE KINASE"/>
    <property type="match status" value="1"/>
</dbReference>
<protein>
    <recommendedName>
        <fullName evidence="2">histidine kinase</fullName>
        <ecNumber evidence="2">2.7.13.3</ecNumber>
    </recommendedName>
</protein>
<dbReference type="FunFam" id="1.10.287.130:FF:000045">
    <property type="entry name" value="Two-component system sensor histidine kinase/response regulator"/>
    <property type="match status" value="1"/>
</dbReference>
<keyword evidence="5" id="KW-0418">Kinase</keyword>
<dbReference type="EMBL" id="JAPDPI010000069">
    <property type="protein sequence ID" value="MCW3807916.1"/>
    <property type="molecule type" value="Genomic_DNA"/>
</dbReference>
<dbReference type="Pfam" id="PF07494">
    <property type="entry name" value="Reg_prop"/>
    <property type="match status" value="4"/>
</dbReference>
<dbReference type="SUPFAM" id="SSF46689">
    <property type="entry name" value="Homeodomain-like"/>
    <property type="match status" value="1"/>
</dbReference>
<dbReference type="InterPro" id="IPR005467">
    <property type="entry name" value="His_kinase_dom"/>
</dbReference>
<evidence type="ECO:0000256" key="8">
    <source>
        <dbReference type="ARBA" id="ARBA00023163"/>
    </source>
</evidence>
<dbReference type="Proteomes" id="UP001207408">
    <property type="component" value="Unassembled WGS sequence"/>
</dbReference>
<dbReference type="Pfam" id="PF12833">
    <property type="entry name" value="HTH_18"/>
    <property type="match status" value="1"/>
</dbReference>
<dbReference type="SUPFAM" id="SSF52172">
    <property type="entry name" value="CheY-like"/>
    <property type="match status" value="1"/>
</dbReference>
<dbReference type="InterPro" id="IPR003661">
    <property type="entry name" value="HisK_dim/P_dom"/>
</dbReference>
<evidence type="ECO:0000256" key="7">
    <source>
        <dbReference type="ARBA" id="ARBA00023125"/>
    </source>
</evidence>
<dbReference type="Gene3D" id="1.10.287.130">
    <property type="match status" value="1"/>
</dbReference>
<dbReference type="Gene3D" id="2.130.10.10">
    <property type="entry name" value="YVTN repeat-like/Quinoprotein amine dehydrogenase"/>
    <property type="match status" value="4"/>
</dbReference>
<reference evidence="14" key="1">
    <citation type="submission" date="2022-10" db="EMBL/GenBank/DDBJ databases">
        <authorList>
            <person name="Yu W.X."/>
        </authorList>
    </citation>
    <scope>NUCLEOTIDE SEQUENCE</scope>
    <source>
        <strain evidence="14">D04</strain>
    </source>
</reference>
<dbReference type="SUPFAM" id="SSF47384">
    <property type="entry name" value="Homodimeric domain of signal transducing histidine kinase"/>
    <property type="match status" value="1"/>
</dbReference>
<dbReference type="Pfam" id="PF00072">
    <property type="entry name" value="Response_reg"/>
    <property type="match status" value="1"/>
</dbReference>
<proteinExistence type="predicted"/>
<dbReference type="InterPro" id="IPR011110">
    <property type="entry name" value="Reg_prop"/>
</dbReference>
<evidence type="ECO:0000259" key="11">
    <source>
        <dbReference type="PROSITE" id="PS01124"/>
    </source>
</evidence>
<dbReference type="InterPro" id="IPR013783">
    <property type="entry name" value="Ig-like_fold"/>
</dbReference>
<dbReference type="GO" id="GO:0003700">
    <property type="term" value="F:DNA-binding transcription factor activity"/>
    <property type="evidence" value="ECO:0007669"/>
    <property type="project" value="InterPro"/>
</dbReference>
<evidence type="ECO:0000256" key="4">
    <source>
        <dbReference type="ARBA" id="ARBA00022679"/>
    </source>
</evidence>
<feature type="domain" description="Response regulatory" evidence="13">
    <location>
        <begin position="1134"/>
        <end position="1249"/>
    </location>
</feature>
<keyword evidence="7" id="KW-0238">DNA-binding</keyword>
<dbReference type="InterPro" id="IPR018062">
    <property type="entry name" value="HTH_AraC-typ_CS"/>
</dbReference>
<dbReference type="InterPro" id="IPR004358">
    <property type="entry name" value="Sig_transdc_His_kin-like_C"/>
</dbReference>
<evidence type="ECO:0000256" key="9">
    <source>
        <dbReference type="PROSITE-ProRule" id="PRU00169"/>
    </source>
</evidence>
<dbReference type="PROSITE" id="PS01124">
    <property type="entry name" value="HTH_ARAC_FAMILY_2"/>
    <property type="match status" value="1"/>
</dbReference>
<evidence type="ECO:0000256" key="10">
    <source>
        <dbReference type="SAM" id="MobiDB-lite"/>
    </source>
</evidence>
<dbReference type="GO" id="GO:0000155">
    <property type="term" value="F:phosphorelay sensor kinase activity"/>
    <property type="evidence" value="ECO:0007669"/>
    <property type="project" value="InterPro"/>
</dbReference>
<keyword evidence="15" id="KW-1185">Reference proteome</keyword>
<dbReference type="SMART" id="SM00342">
    <property type="entry name" value="HTH_ARAC"/>
    <property type="match status" value="1"/>
</dbReference>
<dbReference type="Gene3D" id="3.30.565.10">
    <property type="entry name" value="Histidine kinase-like ATPase, C-terminal domain"/>
    <property type="match status" value="1"/>
</dbReference>
<dbReference type="PANTHER" id="PTHR43547:SF2">
    <property type="entry name" value="HYBRID SIGNAL TRANSDUCTION HISTIDINE KINASE C"/>
    <property type="match status" value="1"/>
</dbReference>
<dbReference type="PRINTS" id="PR00344">
    <property type="entry name" value="BCTRLSENSOR"/>
</dbReference>
<feature type="modified residue" description="4-aspartylphosphate" evidence="9">
    <location>
        <position position="1182"/>
    </location>
</feature>
<accession>A0AAE3MI63</accession>
<feature type="domain" description="HTH araC/xylS-type" evidence="11">
    <location>
        <begin position="1281"/>
        <end position="1380"/>
    </location>
</feature>
<dbReference type="InterPro" id="IPR009057">
    <property type="entry name" value="Homeodomain-like_sf"/>
</dbReference>
<evidence type="ECO:0000256" key="3">
    <source>
        <dbReference type="ARBA" id="ARBA00022553"/>
    </source>
</evidence>
<evidence type="ECO:0000256" key="2">
    <source>
        <dbReference type="ARBA" id="ARBA00012438"/>
    </source>
</evidence>
<organism evidence="14 15">
    <name type="scientific">Plebeiibacterium marinum</name>
    <dbReference type="NCBI Taxonomy" id="2992111"/>
    <lineage>
        <taxon>Bacteria</taxon>
        <taxon>Pseudomonadati</taxon>
        <taxon>Bacteroidota</taxon>
        <taxon>Bacteroidia</taxon>
        <taxon>Marinilabiliales</taxon>
        <taxon>Marinilabiliaceae</taxon>
        <taxon>Plebeiibacterium</taxon>
    </lineage>
</organism>
<dbReference type="SMART" id="SM00388">
    <property type="entry name" value="HisKA"/>
    <property type="match status" value="1"/>
</dbReference>
<dbReference type="Gene3D" id="3.40.50.2300">
    <property type="match status" value="1"/>
</dbReference>
<dbReference type="Gene3D" id="2.60.40.10">
    <property type="entry name" value="Immunoglobulins"/>
    <property type="match status" value="1"/>
</dbReference>
<dbReference type="PROSITE" id="PS50110">
    <property type="entry name" value="RESPONSE_REGULATORY"/>
    <property type="match status" value="1"/>
</dbReference>
<evidence type="ECO:0000313" key="15">
    <source>
        <dbReference type="Proteomes" id="UP001207408"/>
    </source>
</evidence>
<dbReference type="Pfam" id="PF07495">
    <property type="entry name" value="Y_Y_Y"/>
    <property type="match status" value="1"/>
</dbReference>
<dbReference type="InterPro" id="IPR018060">
    <property type="entry name" value="HTH_AraC"/>
</dbReference>
<keyword evidence="6" id="KW-0805">Transcription regulation</keyword>
<dbReference type="PROSITE" id="PS00041">
    <property type="entry name" value="HTH_ARAC_FAMILY_1"/>
    <property type="match status" value="1"/>
</dbReference>
<dbReference type="InterPro" id="IPR036097">
    <property type="entry name" value="HisK_dim/P_sf"/>
</dbReference>
<dbReference type="FunFam" id="2.60.40.10:FF:000791">
    <property type="entry name" value="Two-component system sensor histidine kinase/response regulator"/>
    <property type="match status" value="1"/>
</dbReference>
<evidence type="ECO:0000313" key="14">
    <source>
        <dbReference type="EMBL" id="MCW3807916.1"/>
    </source>
</evidence>
<evidence type="ECO:0000256" key="6">
    <source>
        <dbReference type="ARBA" id="ARBA00023015"/>
    </source>
</evidence>
<dbReference type="CDD" id="cd00082">
    <property type="entry name" value="HisKA"/>
    <property type="match status" value="1"/>
</dbReference>
<dbReference type="SMART" id="SM00448">
    <property type="entry name" value="REC"/>
    <property type="match status" value="1"/>
</dbReference>
<dbReference type="InterPro" id="IPR036890">
    <property type="entry name" value="HATPase_C_sf"/>
</dbReference>
<dbReference type="SMART" id="SM00387">
    <property type="entry name" value="HATPase_c"/>
    <property type="match status" value="1"/>
</dbReference>
<keyword evidence="4" id="KW-0808">Transferase</keyword>
<dbReference type="EC" id="2.7.13.3" evidence="2"/>